<sequence>MKLLHVADLHLDSPIRTQAARNPALGRALRAASRQVLTRLVDAALAEGVQAVLFAGDTFDAGVADLRSRAALATELRRLGNAGIPAVMIQGNHDALLDLDRYGPVSDALTLLTPEAPTFRLGDASIHGLGFSAPHVPESLLPRYPAPEAGRWNVGLMHTSLDGAAGHDPYAPCALGDLLAHGYDYWALGHIHKRAEYPGEGRLAVMPGIPQGRSIRETAGGSATLVELDLDGVRARAMPLELLRFVRLEVELAGVEDQAGRDARLHMALTDAATPGALVAVRLEASGSAAELGDPAMLQAQAEAAAEATDGVFLDRLRLRPSVRAAVPGAADDLAALMREDAATPGFRDEVRAAIRDLREALPGDIRDTLDDGELDALIDEGVALMALRLGAKGETK</sequence>
<dbReference type="RefSeq" id="WP_109811185.1">
    <property type="nucleotide sequence ID" value="NZ_QGKU01000030.1"/>
</dbReference>
<protein>
    <recommendedName>
        <fullName evidence="2">Calcineurin-like phosphoesterase domain-containing protein</fullName>
    </recommendedName>
</protein>
<feature type="domain" description="Calcineurin-like phosphoesterase" evidence="2">
    <location>
        <begin position="1"/>
        <end position="193"/>
    </location>
</feature>
<dbReference type="CDD" id="cd00840">
    <property type="entry name" value="MPP_Mre11_N"/>
    <property type="match status" value="1"/>
</dbReference>
<keyword evidence="4" id="KW-1185">Reference proteome</keyword>
<dbReference type="PANTHER" id="PTHR30337">
    <property type="entry name" value="COMPONENT OF ATP-DEPENDENT DSDNA EXONUCLEASE"/>
    <property type="match status" value="1"/>
</dbReference>
<dbReference type="Proteomes" id="UP000245680">
    <property type="component" value="Unassembled WGS sequence"/>
</dbReference>
<accession>A0A2V2LGS2</accession>
<dbReference type="OrthoDB" id="9773856at2"/>
<proteinExistence type="predicted"/>
<dbReference type="SUPFAM" id="SSF56300">
    <property type="entry name" value="Metallo-dependent phosphatases"/>
    <property type="match status" value="1"/>
</dbReference>
<dbReference type="EMBL" id="QGKU01000030">
    <property type="protein sequence ID" value="PWR03151.1"/>
    <property type="molecule type" value="Genomic_DNA"/>
</dbReference>
<comment type="caution">
    <text evidence="3">The sequence shown here is derived from an EMBL/GenBank/DDBJ whole genome shotgun (WGS) entry which is preliminary data.</text>
</comment>
<dbReference type="AlphaFoldDB" id="A0A2V2LGS2"/>
<evidence type="ECO:0000313" key="3">
    <source>
        <dbReference type="EMBL" id="PWR03151.1"/>
    </source>
</evidence>
<keyword evidence="1" id="KW-0378">Hydrolase</keyword>
<name>A0A2V2LGS2_9RHOB</name>
<gene>
    <name evidence="3" type="ORF">DKT77_08010</name>
</gene>
<organism evidence="3 4">
    <name type="scientific">Meridianimarinicoccus roseus</name>
    <dbReference type="NCBI Taxonomy" id="2072018"/>
    <lineage>
        <taxon>Bacteria</taxon>
        <taxon>Pseudomonadati</taxon>
        <taxon>Pseudomonadota</taxon>
        <taxon>Alphaproteobacteria</taxon>
        <taxon>Rhodobacterales</taxon>
        <taxon>Paracoccaceae</taxon>
        <taxon>Meridianimarinicoccus</taxon>
    </lineage>
</organism>
<dbReference type="InterPro" id="IPR041796">
    <property type="entry name" value="Mre11_N"/>
</dbReference>
<evidence type="ECO:0000259" key="2">
    <source>
        <dbReference type="Pfam" id="PF00149"/>
    </source>
</evidence>
<evidence type="ECO:0000256" key="1">
    <source>
        <dbReference type="ARBA" id="ARBA00022801"/>
    </source>
</evidence>
<dbReference type="InterPro" id="IPR029052">
    <property type="entry name" value="Metallo-depent_PP-like"/>
</dbReference>
<dbReference type="InterPro" id="IPR004843">
    <property type="entry name" value="Calcineurin-like_PHP"/>
</dbReference>
<dbReference type="GO" id="GO:0016787">
    <property type="term" value="F:hydrolase activity"/>
    <property type="evidence" value="ECO:0007669"/>
    <property type="project" value="UniProtKB-KW"/>
</dbReference>
<dbReference type="InterPro" id="IPR050535">
    <property type="entry name" value="DNA_Repair-Maintenance_Comp"/>
</dbReference>
<reference evidence="3 4" key="1">
    <citation type="submission" date="2018-05" db="EMBL/GenBank/DDBJ databases">
        <title>Rhodobacteraceae gen. nov., sp. nov. isolated from sea water.</title>
        <authorList>
            <person name="Ren Y."/>
        </authorList>
    </citation>
    <scope>NUCLEOTIDE SEQUENCE [LARGE SCALE GENOMIC DNA]</scope>
    <source>
        <strain evidence="3 4">TG-679</strain>
    </source>
</reference>
<dbReference type="Pfam" id="PF00149">
    <property type="entry name" value="Metallophos"/>
    <property type="match status" value="1"/>
</dbReference>
<dbReference type="Gene3D" id="3.60.21.10">
    <property type="match status" value="1"/>
</dbReference>
<evidence type="ECO:0000313" key="4">
    <source>
        <dbReference type="Proteomes" id="UP000245680"/>
    </source>
</evidence>
<dbReference type="PANTHER" id="PTHR30337:SF7">
    <property type="entry name" value="PHOSPHOESTERASE"/>
    <property type="match status" value="1"/>
</dbReference>